<feature type="region of interest" description="Disordered" evidence="8">
    <location>
        <begin position="19"/>
        <end position="53"/>
    </location>
</feature>
<feature type="region of interest" description="Disordered" evidence="8">
    <location>
        <begin position="73"/>
        <end position="143"/>
    </location>
</feature>
<feature type="compositionally biased region" description="Low complexity" evidence="8">
    <location>
        <begin position="121"/>
        <end position="131"/>
    </location>
</feature>
<evidence type="ECO:0000256" key="3">
    <source>
        <dbReference type="ARBA" id="ARBA00023015"/>
    </source>
</evidence>
<evidence type="ECO:0000256" key="6">
    <source>
        <dbReference type="ARBA" id="ARBA00023242"/>
    </source>
</evidence>
<keyword evidence="6" id="KW-0539">Nucleus</keyword>
<reference evidence="10" key="1">
    <citation type="submission" date="2009-05" db="EMBL/GenBank/DDBJ databases">
        <title>Construction and EST analysis of a SSH cDNA library of oyster larva settlement and metamorphosis.</title>
        <authorList>
            <person name="Qin J."/>
        </authorList>
    </citation>
    <scope>NUCLEOTIDE SEQUENCE</scope>
</reference>
<dbReference type="GO" id="GO:0000978">
    <property type="term" value="F:RNA polymerase II cis-regulatory region sequence-specific DNA binding"/>
    <property type="evidence" value="ECO:0007669"/>
    <property type="project" value="TreeGrafter"/>
</dbReference>
<dbReference type="GO" id="GO:0005634">
    <property type="term" value="C:nucleus"/>
    <property type="evidence" value="ECO:0007669"/>
    <property type="project" value="UniProtKB-SubCell"/>
</dbReference>
<comment type="similarity">
    <text evidence="2">Belongs to the bZIP family. PAR subfamily.</text>
</comment>
<evidence type="ECO:0000256" key="8">
    <source>
        <dbReference type="SAM" id="MobiDB-lite"/>
    </source>
</evidence>
<evidence type="ECO:0000256" key="7">
    <source>
        <dbReference type="SAM" id="Coils"/>
    </source>
</evidence>
<dbReference type="FunFam" id="1.20.5.170:FF:000007">
    <property type="entry name" value="hepatic leukemia factor isoform X2"/>
    <property type="match status" value="1"/>
</dbReference>
<accession>C8BLQ3</accession>
<feature type="compositionally biased region" description="Polar residues" evidence="8">
    <location>
        <begin position="41"/>
        <end position="53"/>
    </location>
</feature>
<dbReference type="GO" id="GO:0000981">
    <property type="term" value="F:DNA-binding transcription factor activity, RNA polymerase II-specific"/>
    <property type="evidence" value="ECO:0007669"/>
    <property type="project" value="TreeGrafter"/>
</dbReference>
<keyword evidence="5" id="KW-0804">Transcription</keyword>
<dbReference type="SMART" id="SM00338">
    <property type="entry name" value="BRLZ"/>
    <property type="match status" value="1"/>
</dbReference>
<comment type="subcellular location">
    <subcellularLocation>
        <location evidence="1">Nucleus</location>
    </subcellularLocation>
</comment>
<evidence type="ECO:0000256" key="1">
    <source>
        <dbReference type="ARBA" id="ARBA00004123"/>
    </source>
</evidence>
<dbReference type="CDD" id="cd14695">
    <property type="entry name" value="bZIP_HLF"/>
    <property type="match status" value="1"/>
</dbReference>
<dbReference type="InterPro" id="IPR040223">
    <property type="entry name" value="PAR_bZIP"/>
</dbReference>
<dbReference type="Pfam" id="PF07716">
    <property type="entry name" value="bZIP_2"/>
    <property type="match status" value="1"/>
</dbReference>
<keyword evidence="3" id="KW-0805">Transcription regulation</keyword>
<proteinExistence type="evidence at transcript level"/>
<evidence type="ECO:0000256" key="5">
    <source>
        <dbReference type="ARBA" id="ARBA00023163"/>
    </source>
</evidence>
<keyword evidence="4" id="KW-0238">DNA-binding</keyword>
<feature type="domain" description="BZIP" evidence="9">
    <location>
        <begin position="190"/>
        <end position="253"/>
    </location>
</feature>
<sequence length="260" mass="29144">MNLFDFGQGITLKELLENPDLKNPPKLVDGKEKGKTATGRFDSSSAFLGPNLWNNPENNDFNLEFMDLDEFLSETGMGSGDNSNSSEGMLAASPPPSPEDLADVLIPLIESPQKEETTVVPSSPAKDSPTATSPPSPSVQYDIDPTDLALASIPGQNFDPKRRRFTEDELKSQPIIKKSRKVYVSDECKDQKYWSRRKKNNVAAKRSREARRIKENQIALRAAYLEKENSTLKDELKNLKLENTQLSTRLEKYEGKRPLL</sequence>
<dbReference type="SUPFAM" id="SSF57959">
    <property type="entry name" value="Leucine zipper domain"/>
    <property type="match status" value="1"/>
</dbReference>
<name>C8BLQ3_9BIVA</name>
<keyword evidence="7" id="KW-0175">Coiled coil</keyword>
<evidence type="ECO:0000313" key="10">
    <source>
        <dbReference type="EMBL" id="ACU33967.1"/>
    </source>
</evidence>
<evidence type="ECO:0000259" key="9">
    <source>
        <dbReference type="PROSITE" id="PS50217"/>
    </source>
</evidence>
<dbReference type="Gene3D" id="1.20.5.170">
    <property type="match status" value="1"/>
</dbReference>
<dbReference type="PANTHER" id="PTHR11988">
    <property type="entry name" value="THYROTROPH EMBRYONIC FACTOR RELATED"/>
    <property type="match status" value="1"/>
</dbReference>
<dbReference type="PANTHER" id="PTHR11988:SF27">
    <property type="entry name" value="GH27708P"/>
    <property type="match status" value="1"/>
</dbReference>
<dbReference type="AlphaFoldDB" id="C8BLQ3"/>
<evidence type="ECO:0000256" key="4">
    <source>
        <dbReference type="ARBA" id="ARBA00023125"/>
    </source>
</evidence>
<feature type="coiled-coil region" evidence="7">
    <location>
        <begin position="222"/>
        <end position="256"/>
    </location>
</feature>
<organism evidence="10">
    <name type="scientific">Magallana angulata</name>
    <dbReference type="NCBI Taxonomy" id="2784310"/>
    <lineage>
        <taxon>Eukaryota</taxon>
        <taxon>Metazoa</taxon>
        <taxon>Spiralia</taxon>
        <taxon>Lophotrochozoa</taxon>
        <taxon>Mollusca</taxon>
        <taxon>Bivalvia</taxon>
        <taxon>Autobranchia</taxon>
        <taxon>Pteriomorphia</taxon>
        <taxon>Ostreida</taxon>
        <taxon>Ostreoidea</taxon>
        <taxon>Ostreidae</taxon>
        <taxon>Magallana</taxon>
    </lineage>
</organism>
<dbReference type="EMBL" id="GQ222369">
    <property type="protein sequence ID" value="ACU33967.1"/>
    <property type="molecule type" value="mRNA"/>
</dbReference>
<protein>
    <submittedName>
        <fullName evidence="10">PAR domain subfamily bZIP</fullName>
    </submittedName>
</protein>
<dbReference type="InterPro" id="IPR046347">
    <property type="entry name" value="bZIP_sf"/>
</dbReference>
<dbReference type="PROSITE" id="PS50217">
    <property type="entry name" value="BZIP"/>
    <property type="match status" value="1"/>
</dbReference>
<dbReference type="InterPro" id="IPR004827">
    <property type="entry name" value="bZIP"/>
</dbReference>
<evidence type="ECO:0000256" key="2">
    <source>
        <dbReference type="ARBA" id="ARBA00009208"/>
    </source>
</evidence>